<sequence>MAYSCEMSPPCLHCIKIWFKIRIKNKLRLTMQEFHKDEDPVHISALYNLGFIFECIMSRA</sequence>
<protein>
    <submittedName>
        <fullName evidence="1">Uncharacterized protein</fullName>
    </submittedName>
</protein>
<accession>A0A0E9PE51</accession>
<dbReference type="AlphaFoldDB" id="A0A0E9PE51"/>
<dbReference type="EMBL" id="GBXM01106015">
    <property type="protein sequence ID" value="JAH02562.1"/>
    <property type="molecule type" value="Transcribed_RNA"/>
</dbReference>
<organism evidence="1">
    <name type="scientific">Anguilla anguilla</name>
    <name type="common">European freshwater eel</name>
    <name type="synonym">Muraena anguilla</name>
    <dbReference type="NCBI Taxonomy" id="7936"/>
    <lineage>
        <taxon>Eukaryota</taxon>
        <taxon>Metazoa</taxon>
        <taxon>Chordata</taxon>
        <taxon>Craniata</taxon>
        <taxon>Vertebrata</taxon>
        <taxon>Euteleostomi</taxon>
        <taxon>Actinopterygii</taxon>
        <taxon>Neopterygii</taxon>
        <taxon>Teleostei</taxon>
        <taxon>Anguilliformes</taxon>
        <taxon>Anguillidae</taxon>
        <taxon>Anguilla</taxon>
    </lineage>
</organism>
<proteinExistence type="predicted"/>
<name>A0A0E9PE51_ANGAN</name>
<reference evidence="1" key="1">
    <citation type="submission" date="2014-11" db="EMBL/GenBank/DDBJ databases">
        <authorList>
            <person name="Amaro Gonzalez C."/>
        </authorList>
    </citation>
    <scope>NUCLEOTIDE SEQUENCE</scope>
</reference>
<evidence type="ECO:0000313" key="1">
    <source>
        <dbReference type="EMBL" id="JAH02562.1"/>
    </source>
</evidence>
<reference evidence="1" key="2">
    <citation type="journal article" date="2015" name="Fish Shellfish Immunol.">
        <title>Early steps in the European eel (Anguilla anguilla)-Vibrio vulnificus interaction in the gills: Role of the RtxA13 toxin.</title>
        <authorList>
            <person name="Callol A."/>
            <person name="Pajuelo D."/>
            <person name="Ebbesson L."/>
            <person name="Teles M."/>
            <person name="MacKenzie S."/>
            <person name="Amaro C."/>
        </authorList>
    </citation>
    <scope>NUCLEOTIDE SEQUENCE</scope>
</reference>